<reference evidence="2 3" key="1">
    <citation type="submission" date="2016-05" db="EMBL/GenBank/DDBJ databases">
        <title>Complete genome sequence of Pseudomonas antarctica PAMC 27494.</title>
        <authorList>
            <person name="Lee J."/>
        </authorList>
    </citation>
    <scope>NUCLEOTIDE SEQUENCE [LARGE SCALE GENOMIC DNA]</scope>
    <source>
        <strain evidence="2 3">PAMC 27494</strain>
    </source>
</reference>
<dbReference type="GO" id="GO:0046872">
    <property type="term" value="F:metal ion binding"/>
    <property type="evidence" value="ECO:0007669"/>
    <property type="project" value="UniProtKB-KW"/>
</dbReference>
<dbReference type="CDD" id="cd00377">
    <property type="entry name" value="ICL_PEPM"/>
    <property type="match status" value="1"/>
</dbReference>
<dbReference type="InterPro" id="IPR015813">
    <property type="entry name" value="Pyrv/PenolPyrv_kinase-like_dom"/>
</dbReference>
<accession>A0A172Z0X6</accession>
<dbReference type="Pfam" id="PF13714">
    <property type="entry name" value="PEP_mutase"/>
    <property type="match status" value="1"/>
</dbReference>
<protein>
    <submittedName>
        <fullName evidence="2">PEP phosphonomutase-like enzyme</fullName>
    </submittedName>
</protein>
<dbReference type="Proteomes" id="UP000077829">
    <property type="component" value="Chromosome"/>
</dbReference>
<sequence length="266" mass="28142">MPAHADAFHALHRDTLLILPNVADAGGARLVAQLGSKAVATSSAAVAWAHGYKDGNQLPQPLLVSTVHSIVRVIDVPLSVDIEGGYSDDPQQVGQLVEALIEAGAVGINLEDGAGSPELLARKIEVARQIADRCGVKLFINARCDVYLKGLAPEAQRLEELVRRASIYQQAGADGLFAAGIHIEHEIRQLCQATPLPVNVLAWANLPTPESLQALGVRRLTAGSSIAEFLYGAMHQLAGGFLRTGTLHTQDLKAFTYGAVNGLMAP</sequence>
<evidence type="ECO:0000313" key="2">
    <source>
        <dbReference type="EMBL" id="ANF86051.1"/>
    </source>
</evidence>
<evidence type="ECO:0000313" key="3">
    <source>
        <dbReference type="Proteomes" id="UP000077829"/>
    </source>
</evidence>
<keyword evidence="1" id="KW-0479">Metal-binding</keyword>
<dbReference type="InterPro" id="IPR040442">
    <property type="entry name" value="Pyrv_kinase-like_dom_sf"/>
</dbReference>
<dbReference type="SUPFAM" id="SSF51621">
    <property type="entry name" value="Phosphoenolpyruvate/pyruvate domain"/>
    <property type="match status" value="1"/>
</dbReference>
<dbReference type="PANTHER" id="PTHR42905:SF16">
    <property type="entry name" value="CARBOXYPHOSPHONOENOLPYRUVATE PHOSPHONOMUTASE-LIKE PROTEIN (AFU_ORTHOLOGUE AFUA_5G07230)"/>
    <property type="match status" value="1"/>
</dbReference>
<dbReference type="GO" id="GO:0003824">
    <property type="term" value="F:catalytic activity"/>
    <property type="evidence" value="ECO:0007669"/>
    <property type="project" value="InterPro"/>
</dbReference>
<dbReference type="AlphaFoldDB" id="A0A172Z0X6"/>
<dbReference type="InterPro" id="IPR039556">
    <property type="entry name" value="ICL/PEPM"/>
</dbReference>
<dbReference type="RefSeq" id="WP_064452205.1">
    <property type="nucleotide sequence ID" value="NZ_CP015600.1"/>
</dbReference>
<evidence type="ECO:0000256" key="1">
    <source>
        <dbReference type="ARBA" id="ARBA00022723"/>
    </source>
</evidence>
<name>A0A172Z0X6_9PSED</name>
<proteinExistence type="predicted"/>
<dbReference type="Gene3D" id="3.20.20.60">
    <property type="entry name" value="Phosphoenolpyruvate-binding domains"/>
    <property type="match status" value="1"/>
</dbReference>
<dbReference type="EMBL" id="CP015600">
    <property type="protein sequence ID" value="ANF86051.1"/>
    <property type="molecule type" value="Genomic_DNA"/>
</dbReference>
<gene>
    <name evidence="2" type="ORF">A7J50_2653</name>
</gene>
<dbReference type="PANTHER" id="PTHR42905">
    <property type="entry name" value="PHOSPHOENOLPYRUVATE CARBOXYLASE"/>
    <property type="match status" value="1"/>
</dbReference>
<dbReference type="STRING" id="219572.A7J50_2653"/>
<organism evidence="2 3">
    <name type="scientific">Pseudomonas antarctica</name>
    <dbReference type="NCBI Taxonomy" id="219572"/>
    <lineage>
        <taxon>Bacteria</taxon>
        <taxon>Pseudomonadati</taxon>
        <taxon>Pseudomonadota</taxon>
        <taxon>Gammaproteobacteria</taxon>
        <taxon>Pseudomonadales</taxon>
        <taxon>Pseudomonadaceae</taxon>
        <taxon>Pseudomonas</taxon>
    </lineage>
</organism>
<dbReference type="KEGG" id="panr:A7J50_2653"/>
<dbReference type="PATRIC" id="fig|219572.3.peg.2727"/>